<keyword evidence="1" id="KW-0677">Repeat</keyword>
<dbReference type="Pfam" id="PF13606">
    <property type="entry name" value="Ank_3"/>
    <property type="match status" value="1"/>
</dbReference>
<dbReference type="PANTHER" id="PTHR24171">
    <property type="entry name" value="ANKYRIN REPEAT DOMAIN-CONTAINING PROTEIN 39-RELATED"/>
    <property type="match status" value="1"/>
</dbReference>
<dbReference type="Pfam" id="PF12796">
    <property type="entry name" value="Ank_2"/>
    <property type="match status" value="1"/>
</dbReference>
<proteinExistence type="predicted"/>
<dbReference type="OrthoDB" id="4249493at2"/>
<feature type="repeat" description="ANK" evidence="3">
    <location>
        <begin position="53"/>
        <end position="88"/>
    </location>
</feature>
<dbReference type="EMBL" id="VJZE01000267">
    <property type="protein sequence ID" value="MPY43879.1"/>
    <property type="molecule type" value="Genomic_DNA"/>
</dbReference>
<dbReference type="PRINTS" id="PR01415">
    <property type="entry name" value="ANKYRIN"/>
</dbReference>
<evidence type="ECO:0000313" key="4">
    <source>
        <dbReference type="EMBL" id="MPY43879.1"/>
    </source>
</evidence>
<keyword evidence="5" id="KW-1185">Reference proteome</keyword>
<accession>A0A5N8W957</accession>
<organism evidence="4 5">
    <name type="scientific">Streptomyces phyllanthi</name>
    <dbReference type="NCBI Taxonomy" id="1803180"/>
    <lineage>
        <taxon>Bacteria</taxon>
        <taxon>Bacillati</taxon>
        <taxon>Actinomycetota</taxon>
        <taxon>Actinomycetes</taxon>
        <taxon>Kitasatosporales</taxon>
        <taxon>Streptomycetaceae</taxon>
        <taxon>Streptomyces</taxon>
    </lineage>
</organism>
<evidence type="ECO:0000256" key="3">
    <source>
        <dbReference type="PROSITE-ProRule" id="PRU00023"/>
    </source>
</evidence>
<evidence type="ECO:0000256" key="1">
    <source>
        <dbReference type="ARBA" id="ARBA00022737"/>
    </source>
</evidence>
<dbReference type="SMART" id="SM00248">
    <property type="entry name" value="ANK"/>
    <property type="match status" value="3"/>
</dbReference>
<feature type="repeat" description="ANK" evidence="3">
    <location>
        <begin position="88"/>
        <end position="113"/>
    </location>
</feature>
<dbReference type="InterPro" id="IPR002110">
    <property type="entry name" value="Ankyrin_rpt"/>
</dbReference>
<feature type="repeat" description="ANK" evidence="3">
    <location>
        <begin position="20"/>
        <end position="52"/>
    </location>
</feature>
<dbReference type="InterPro" id="IPR036770">
    <property type="entry name" value="Ankyrin_rpt-contain_sf"/>
</dbReference>
<evidence type="ECO:0000313" key="5">
    <source>
        <dbReference type="Proteomes" id="UP000326979"/>
    </source>
</evidence>
<dbReference type="Proteomes" id="UP000326979">
    <property type="component" value="Unassembled WGS sequence"/>
</dbReference>
<reference evidence="4 5" key="1">
    <citation type="submission" date="2019-07" db="EMBL/GenBank/DDBJ databases">
        <title>New species of Amycolatopsis and Streptomyces.</title>
        <authorList>
            <person name="Duangmal K."/>
            <person name="Teo W.F.A."/>
            <person name="Lipun K."/>
        </authorList>
    </citation>
    <scope>NUCLEOTIDE SEQUENCE [LARGE SCALE GENOMIC DNA]</scope>
    <source>
        <strain evidence="4 5">TISTR 2346</strain>
    </source>
</reference>
<keyword evidence="2 3" id="KW-0040">ANK repeat</keyword>
<dbReference type="PANTHER" id="PTHR24171:SF9">
    <property type="entry name" value="ANKYRIN REPEAT DOMAIN-CONTAINING PROTEIN 39"/>
    <property type="match status" value="1"/>
</dbReference>
<name>A0A5N8W957_9ACTN</name>
<sequence>MVSVLAEGGTDPEQLIGAYDETTPLCLAAALGHTAVAEALLDAGARPGARNRSGHLPLVLAATSGPEGRTETVDLLLERGADIDAVMRGRTALEWAARFGRTHMVRHLLGLGATPRPTAPVQPSPDGP</sequence>
<gene>
    <name evidence="4" type="ORF">FNH04_29460</name>
</gene>
<dbReference type="PROSITE" id="PS50088">
    <property type="entry name" value="ANK_REPEAT"/>
    <property type="match status" value="3"/>
</dbReference>
<dbReference type="Gene3D" id="1.25.40.20">
    <property type="entry name" value="Ankyrin repeat-containing domain"/>
    <property type="match status" value="1"/>
</dbReference>
<dbReference type="AlphaFoldDB" id="A0A5N8W957"/>
<evidence type="ECO:0000256" key="2">
    <source>
        <dbReference type="ARBA" id="ARBA00023043"/>
    </source>
</evidence>
<comment type="caution">
    <text evidence="4">The sequence shown here is derived from an EMBL/GenBank/DDBJ whole genome shotgun (WGS) entry which is preliminary data.</text>
</comment>
<dbReference type="SUPFAM" id="SSF48403">
    <property type="entry name" value="Ankyrin repeat"/>
    <property type="match status" value="1"/>
</dbReference>
<protein>
    <submittedName>
        <fullName evidence="4">Ankyrin repeat domain-containing protein</fullName>
    </submittedName>
</protein>
<dbReference type="PROSITE" id="PS50297">
    <property type="entry name" value="ANK_REP_REGION"/>
    <property type="match status" value="3"/>
</dbReference>